<gene>
    <name evidence="3" type="ORF">ERS007657_01229</name>
    <name evidence="4" type="ORF">ERS007679_04181</name>
    <name evidence="2" type="ORF">ERS007681_04205</name>
</gene>
<feature type="region of interest" description="Disordered" evidence="1">
    <location>
        <begin position="19"/>
        <end position="39"/>
    </location>
</feature>
<evidence type="ECO:0000313" key="6">
    <source>
        <dbReference type="Proteomes" id="UP000046680"/>
    </source>
</evidence>
<proteinExistence type="predicted"/>
<name>A0A654TYV9_MYCTX</name>
<dbReference type="EMBL" id="CFOE01000931">
    <property type="protein sequence ID" value="CFE46845.1"/>
    <property type="molecule type" value="Genomic_DNA"/>
</dbReference>
<protein>
    <submittedName>
        <fullName evidence="3">Uncharacterized protein</fullName>
    </submittedName>
</protein>
<feature type="compositionally biased region" description="Low complexity" evidence="1">
    <location>
        <begin position="19"/>
        <end position="36"/>
    </location>
</feature>
<evidence type="ECO:0000313" key="2">
    <source>
        <dbReference type="EMBL" id="CFE46845.1"/>
    </source>
</evidence>
<dbReference type="EMBL" id="CSAD01000965">
    <property type="protein sequence ID" value="COW69079.1"/>
    <property type="molecule type" value="Genomic_DNA"/>
</dbReference>
<evidence type="ECO:0000256" key="1">
    <source>
        <dbReference type="SAM" id="MobiDB-lite"/>
    </source>
</evidence>
<accession>A0A654TYV9</accession>
<sequence length="104" mass="11189">MPVTTSPFADRRALLAVDRATSTAGSGTAAPAPTDATARRHPLLQVATQFRGILSGKVDLIGHPVKPEFDRFVGGARTVEIVDQGDGYFLRHWLTLAFLPVQYG</sequence>
<organism evidence="3 6">
    <name type="scientific">Mycobacterium tuberculosis</name>
    <dbReference type="NCBI Taxonomy" id="1773"/>
    <lineage>
        <taxon>Bacteria</taxon>
        <taxon>Bacillati</taxon>
        <taxon>Actinomycetota</taxon>
        <taxon>Actinomycetes</taxon>
        <taxon>Mycobacteriales</taxon>
        <taxon>Mycobacteriaceae</taxon>
        <taxon>Mycobacterium</taxon>
        <taxon>Mycobacterium tuberculosis complex</taxon>
    </lineage>
</organism>
<evidence type="ECO:0000313" key="3">
    <source>
        <dbReference type="EMBL" id="CFR73865.1"/>
    </source>
</evidence>
<evidence type="ECO:0000313" key="4">
    <source>
        <dbReference type="EMBL" id="COW69079.1"/>
    </source>
</evidence>
<dbReference type="EMBL" id="CGCX01000354">
    <property type="protein sequence ID" value="CFR73865.1"/>
    <property type="molecule type" value="Genomic_DNA"/>
</dbReference>
<reference evidence="5 6" key="1">
    <citation type="submission" date="2015-03" db="EMBL/GenBank/DDBJ databases">
        <authorList>
            <consortium name="Pathogen Informatics"/>
        </authorList>
    </citation>
    <scope>NUCLEOTIDE SEQUENCE [LARGE SCALE GENOMIC DNA]</scope>
    <source>
        <strain evidence="3 6">C09601061</strain>
        <strain evidence="4 5">G09801536</strain>
        <strain evidence="2 7">G09901357</strain>
    </source>
</reference>
<dbReference type="AlphaFoldDB" id="A0A654TYV9"/>
<evidence type="ECO:0000313" key="7">
    <source>
        <dbReference type="Proteomes" id="UP000048289"/>
    </source>
</evidence>
<evidence type="ECO:0000313" key="5">
    <source>
        <dbReference type="Proteomes" id="UP000045842"/>
    </source>
</evidence>
<dbReference type="Proteomes" id="UP000048289">
    <property type="component" value="Unassembled WGS sequence"/>
</dbReference>
<dbReference type="Proteomes" id="UP000045842">
    <property type="component" value="Unassembled WGS sequence"/>
</dbReference>
<dbReference type="Proteomes" id="UP000046680">
    <property type="component" value="Unassembled WGS sequence"/>
</dbReference>